<dbReference type="PANTHER" id="PTHR33408:SF2">
    <property type="entry name" value="TRANSPOSASE DDE DOMAIN-CONTAINING PROTEIN"/>
    <property type="match status" value="1"/>
</dbReference>
<feature type="region of interest" description="Disordered" evidence="1">
    <location>
        <begin position="246"/>
        <end position="273"/>
    </location>
</feature>
<dbReference type="InterPro" id="IPR008490">
    <property type="entry name" value="Transposase_InsH_N"/>
</dbReference>
<evidence type="ECO:0000256" key="1">
    <source>
        <dbReference type="SAM" id="MobiDB-lite"/>
    </source>
</evidence>
<dbReference type="GO" id="GO:0004803">
    <property type="term" value="F:transposase activity"/>
    <property type="evidence" value="ECO:0007669"/>
    <property type="project" value="InterPro"/>
</dbReference>
<organism evidence="4 5">
    <name type="scientific">Hungatella hathewayi</name>
    <dbReference type="NCBI Taxonomy" id="154046"/>
    <lineage>
        <taxon>Bacteria</taxon>
        <taxon>Bacillati</taxon>
        <taxon>Bacillota</taxon>
        <taxon>Clostridia</taxon>
        <taxon>Lachnospirales</taxon>
        <taxon>Lachnospiraceae</taxon>
        <taxon>Hungatella</taxon>
    </lineage>
</organism>
<comment type="caution">
    <text evidence="4">The sequence shown here is derived from an EMBL/GenBank/DDBJ whole genome shotgun (WGS) entry which is preliminary data.</text>
</comment>
<reference evidence="4 5" key="1">
    <citation type="submission" date="2019-09" db="EMBL/GenBank/DDBJ databases">
        <title>Draft genome sequencing of Hungatella hathewayi 123Y-2.</title>
        <authorList>
            <person name="Lv Q."/>
            <person name="Li S."/>
        </authorList>
    </citation>
    <scope>NUCLEOTIDE SEQUENCE [LARGE SCALE GENOMIC DNA]</scope>
    <source>
        <strain evidence="4 5">123Y-2</strain>
    </source>
</reference>
<evidence type="ECO:0000259" key="3">
    <source>
        <dbReference type="Pfam" id="PF05598"/>
    </source>
</evidence>
<name>A0AAW9WQB5_9FIRM</name>
<dbReference type="EMBL" id="WNME01000057">
    <property type="protein sequence ID" value="MUB67166.1"/>
    <property type="molecule type" value="Genomic_DNA"/>
</dbReference>
<feature type="domain" description="Transposase IS4-like" evidence="2">
    <location>
        <begin position="263"/>
        <end position="490"/>
    </location>
</feature>
<feature type="domain" description="Transposase InsH N-terminal" evidence="3">
    <location>
        <begin position="24"/>
        <end position="118"/>
    </location>
</feature>
<dbReference type="InterPro" id="IPR047629">
    <property type="entry name" value="IS1182_transpos"/>
</dbReference>
<dbReference type="GO" id="GO:0006313">
    <property type="term" value="P:DNA transposition"/>
    <property type="evidence" value="ECO:0007669"/>
    <property type="project" value="InterPro"/>
</dbReference>
<dbReference type="GO" id="GO:0003677">
    <property type="term" value="F:DNA binding"/>
    <property type="evidence" value="ECO:0007669"/>
    <property type="project" value="InterPro"/>
</dbReference>
<evidence type="ECO:0000259" key="2">
    <source>
        <dbReference type="Pfam" id="PF01609"/>
    </source>
</evidence>
<proteinExistence type="predicted"/>
<accession>A0AAW9WQB5</accession>
<gene>
    <name evidence="4" type="ORF">GNE07_29560</name>
</gene>
<dbReference type="Proteomes" id="UP000434223">
    <property type="component" value="Unassembled WGS sequence"/>
</dbReference>
<protein>
    <submittedName>
        <fullName evidence="4">IS1182 family transposase</fullName>
    </submittedName>
</protein>
<dbReference type="PANTHER" id="PTHR33408">
    <property type="entry name" value="TRANSPOSASE"/>
    <property type="match status" value="1"/>
</dbReference>
<dbReference type="InterPro" id="IPR002559">
    <property type="entry name" value="Transposase_11"/>
</dbReference>
<sequence length="535" mass="62590">MRERGFFMLNENKQMSFTYYTPLYDELIPKDHFFRQVKELIDFSFANDLLKGSYCEKFGRPAREPEFMLKLLFLQRLKNLSDREVVEEASYNLAYKFFLDLSPEEKICDPSLLSKFRRKHIATEYQLKQLLNGILGQAAEKGLLKDAALILAATHTKSRSTKENNTEQLKRLTKNIRRVLYQLDPEIKARFPQKPGPGADFGQELSYTKKLIKVIDKEDQTNWSNRIKKEYQHLKRHMEMIKEAENSMPKKGDQAPKKTYQESQVDPDAKTGYKSENNSFFGYKSHIAMTEDRIITGIHVTSGEDSDGKHLERLIDQSRENHVTVKEVLADCAYGSKENLEYLEKEEITGYIRSKQLVSKNTRLERQGMIYNKDADTLQCRGGELAIKKTTSIDRGAIRHMYWFDVEKCKRCPYREACYKPGSKTRTFSVKEREGIQSKHLEFEETEGFRERIKERYKIEAKNGEMKTSHGMEHCIYRGLFGMQVQAYMTGITVDIKRFIKMLREKAPKKPGLMVIKLYYYQIVRLAYTNTFLCG</sequence>
<dbReference type="Pfam" id="PF01609">
    <property type="entry name" value="DDE_Tnp_1"/>
    <property type="match status" value="1"/>
</dbReference>
<dbReference type="AlphaFoldDB" id="A0AAW9WQB5"/>
<dbReference type="NCBIfam" id="NF033551">
    <property type="entry name" value="transpos_IS1182"/>
    <property type="match status" value="1"/>
</dbReference>
<dbReference type="Pfam" id="PF05598">
    <property type="entry name" value="DUF772"/>
    <property type="match status" value="1"/>
</dbReference>
<feature type="compositionally biased region" description="Basic and acidic residues" evidence="1">
    <location>
        <begin position="246"/>
        <end position="260"/>
    </location>
</feature>
<evidence type="ECO:0000313" key="4">
    <source>
        <dbReference type="EMBL" id="MUB67166.1"/>
    </source>
</evidence>
<evidence type="ECO:0000313" key="5">
    <source>
        <dbReference type="Proteomes" id="UP000434223"/>
    </source>
</evidence>